<protein>
    <recommendedName>
        <fullName evidence="6 15">E3 ubiquitin-protein ligase listerin</fullName>
        <ecNumber evidence="5 15">2.3.2.27</ecNumber>
    </recommendedName>
    <alternativeName>
        <fullName evidence="15">RING-type E3 ubiquitin transferase listerin</fullName>
    </alternativeName>
</protein>
<dbReference type="GO" id="GO:0043023">
    <property type="term" value="F:ribosomal large subunit binding"/>
    <property type="evidence" value="ECO:0007669"/>
    <property type="project" value="TreeGrafter"/>
</dbReference>
<evidence type="ECO:0000256" key="12">
    <source>
        <dbReference type="ARBA" id="ARBA00022786"/>
    </source>
</evidence>
<comment type="subcellular location">
    <subcellularLocation>
        <location evidence="2">Cytoplasm</location>
        <location evidence="2">Cytosol</location>
    </subcellularLocation>
</comment>
<evidence type="ECO:0000256" key="10">
    <source>
        <dbReference type="ARBA" id="ARBA00022737"/>
    </source>
</evidence>
<evidence type="ECO:0000256" key="8">
    <source>
        <dbReference type="ARBA" id="ARBA00022679"/>
    </source>
</evidence>
<evidence type="ECO:0000256" key="4">
    <source>
        <dbReference type="ARBA" id="ARBA00007997"/>
    </source>
</evidence>
<dbReference type="PANTHER" id="PTHR12389">
    <property type="entry name" value="ZINC FINGER PROTEIN 294"/>
    <property type="match status" value="1"/>
</dbReference>
<dbReference type="InterPro" id="IPR039795">
    <property type="entry name" value="LTN1/Rkr1"/>
</dbReference>
<dbReference type="GO" id="GO:0005829">
    <property type="term" value="C:cytosol"/>
    <property type="evidence" value="ECO:0007669"/>
    <property type="project" value="UniProtKB-SubCell"/>
</dbReference>
<dbReference type="FunFam" id="3.30.40.10:FF:000038">
    <property type="entry name" value="E3 ubiquitin-protein ligase listerin"/>
    <property type="match status" value="1"/>
</dbReference>
<evidence type="ECO:0000256" key="3">
    <source>
        <dbReference type="ARBA" id="ARBA00004906"/>
    </source>
</evidence>
<dbReference type="Gene3D" id="1.25.10.10">
    <property type="entry name" value="Leucine-rich Repeat Variant"/>
    <property type="match status" value="1"/>
</dbReference>
<sequence>MGREKRKTRLNKGESGEFLGFAAFAAPAAAPSATKGASPSAPSLTISPIYTGSDSYLSLIFPRIGQKRDATTKAKAVGDLKAFFADDCKPKKAKVEALSHFCYLFHSKLHYDNTPRVRASCLECFLPAAESVPKAWKTLTEIQPEILGIILCSMADPGTEVRMAANALVESLEASDPNNFTEGTWDYVERILSYGSSKAMSEELFQKGKDSASADQKEELEERYERIVGTAIGGMQLYLQKYHSDTAPTTRANVKFLWKAMSSNKPSLRQRTFSLLSTSFQKAPSLVDNDKISKMLLQTLSAEKEASNIPSLLETLISFVASYPQEERSSTMSLYTKPLTKLFKKGCLGASRWSPTVLPIVALLPQEEQASLLTCVWEGRVNVAGLAEELEVVGAVAETATFLLLKASHVFSEIIAKCWLYSLQTFLTTEGSGPARRSLDKLCEILARDWMQLNQASQSKETSAIFQLKDWFWNQELEKVVLEDNVNNGQMLSLIQLLAVKEASEANQWAHIIQKKFHKVLATCQGNSGLVPAMDVYELWIAILEKLSVDHVFDKPKLDKFVMNDLLRWMVIHTSSVSEQADANLTRCDFTLYRLCRSMTNDGVWNTLLKELVAAKCDLSYLQVGLETVLQAQGSADLFPCLTLDELCVQVAQEAVHPLELALDFSVASDLSAEHNQKVSNFLKVCLGLGKYDNLLERTSIESMVKYACPEDYLISMEDNPVLETLVQMIIAGRLGAQDEKSILVQSWRQGGDLWESEAIPFVADKESHLVSLIELASTETKAMLNQVSSEHLSHVWSERANRLLGLCRIESEATLPAPDLSLVGLSDQSKWSSEPSPFLSMSLMNLLSQMESKENKRLLFSNFQGSVLEPFLDILLSLSSANSDILKADFARRRTDTCSALLQAIDTASIENSQLDEWCDKLISLLASLFDKGDELRCCRGVAVLSQLVEFRFRTIRPVESTTDDQLQIHQIVKGDTVWYIVQSEDPSIREKCTIVKVHNDLPGERYFTIRLNRDGEDQERQTVVDRLRKAPFAAGEASAAAVYAKDISKEESMERGKLLKLILDQLIVPNWEKWPTECFELVSIAISQCGLLGGRGIGTDHHMILQKLMKIQSDNLVTLEGLSSDNVDKVASAMQSLSYSLGYGKNVPKLQSLNLVGFSPVSSMKSIVGYLDENEAEVEEEFDSAAAMWLSVSAPEVSDKDLRQQVFWHLYRLSARLIQSEGSDEFSSRDFVALRAIAIAQKENHKSRAGVSLLDDSEAEALSALIKSFFCQWDSESQNGLPLWSSSKIFDNVFSDGLRNRSSLMGHACRPCVDDVVHSLSKESKRVYAAKLLKAFADKGVPLHAEPTAPNSTTASKLDQWCSDLIDEEIEELEDDIDAVAQWVPAKMMNEVESWYEQTEGGNVATPADGDSAVYVVDDATACARMLTWNSLCEITKVAAEKNSVNRSSFAAYITKCKAVDSILNLALSYGNVGTDRKMKFEKVKDANTILESGTEINLAQLSALTIFNTIEVFPSVSKTWWEMGCPKFATQAIREFVETNVSPEILRNELQHMKQTSSFGNMNVKGSAISREVTASYVQDDFTLSVAIATPISFPFRSAVVDCSKTYGVPEKRWKRWALQITQILNTQGGTLGDALMLWKDNVDKEFEGVEPCPVCYSVLHVKTHKQPTVECNTCHNRFHIECLSQWFRQSGKRNCVICQQPWSGTRVS</sequence>
<dbReference type="InterPro" id="IPR001841">
    <property type="entry name" value="Znf_RING"/>
</dbReference>
<comment type="function">
    <text evidence="15">E3 ubiquitin-protein ligase. Component of the ribosome quality control complex (RQC), a ribosome-associated complex that mediates ubiquitination and extraction of incompletely synthesized nascent chains for proteasomal degradation.</text>
</comment>
<dbReference type="InterPro" id="IPR039804">
    <property type="entry name" value="RING-CH-C4HC3_LTN1"/>
</dbReference>
<evidence type="ECO:0000256" key="1">
    <source>
        <dbReference type="ARBA" id="ARBA00000900"/>
    </source>
</evidence>
<keyword evidence="11 14" id="KW-0863">Zinc-finger</keyword>
<keyword evidence="18" id="KW-1185">Reference proteome</keyword>
<dbReference type="Pfam" id="PF22958">
    <property type="entry name" value="Ltn1_1st"/>
    <property type="match status" value="1"/>
</dbReference>
<comment type="caution">
    <text evidence="17">The sequence shown here is derived from an EMBL/GenBank/DDBJ whole genome shotgun (WGS) entry which is preliminary data.</text>
</comment>
<keyword evidence="12 15" id="KW-0833">Ubl conjugation pathway</keyword>
<dbReference type="InterPro" id="IPR011989">
    <property type="entry name" value="ARM-like"/>
</dbReference>
<dbReference type="GO" id="GO:0061630">
    <property type="term" value="F:ubiquitin protein ligase activity"/>
    <property type="evidence" value="ECO:0007669"/>
    <property type="project" value="UniProtKB-UniRule"/>
</dbReference>
<dbReference type="Gene3D" id="3.30.40.10">
    <property type="entry name" value="Zinc/RING finger domain, C3HC4 (zinc finger)"/>
    <property type="match status" value="1"/>
</dbReference>
<dbReference type="InterPro" id="IPR054478">
    <property type="entry name" value="LTN1_UBC"/>
</dbReference>
<evidence type="ECO:0000256" key="5">
    <source>
        <dbReference type="ARBA" id="ARBA00012483"/>
    </source>
</evidence>
<evidence type="ECO:0000256" key="9">
    <source>
        <dbReference type="ARBA" id="ARBA00022723"/>
    </source>
</evidence>
<dbReference type="InterPro" id="IPR016024">
    <property type="entry name" value="ARM-type_fold"/>
</dbReference>
<dbReference type="GO" id="GO:0008270">
    <property type="term" value="F:zinc ion binding"/>
    <property type="evidence" value="ECO:0007669"/>
    <property type="project" value="UniProtKB-KW"/>
</dbReference>
<comment type="catalytic activity">
    <reaction evidence="1 15">
        <text>S-ubiquitinyl-[E2 ubiquitin-conjugating enzyme]-L-cysteine + [acceptor protein]-L-lysine = [E2 ubiquitin-conjugating enzyme]-L-cysteine + N(6)-ubiquitinyl-[acceptor protein]-L-lysine.</text>
        <dbReference type="EC" id="2.3.2.27"/>
    </reaction>
</comment>
<keyword evidence="9 15" id="KW-0479">Metal-binding</keyword>
<dbReference type="CDD" id="cd16491">
    <property type="entry name" value="RING-CH-C4HC3_LTN1"/>
    <property type="match status" value="1"/>
</dbReference>
<dbReference type="EC" id="2.3.2.27" evidence="5 15"/>
<evidence type="ECO:0000256" key="14">
    <source>
        <dbReference type="PROSITE-ProRule" id="PRU00175"/>
    </source>
</evidence>
<dbReference type="SUPFAM" id="SSF57850">
    <property type="entry name" value="RING/U-box"/>
    <property type="match status" value="1"/>
</dbReference>
<evidence type="ECO:0000256" key="15">
    <source>
        <dbReference type="RuleBase" id="RU367090"/>
    </source>
</evidence>
<evidence type="ECO:0000256" key="13">
    <source>
        <dbReference type="ARBA" id="ARBA00022833"/>
    </source>
</evidence>
<dbReference type="InterPro" id="IPR013083">
    <property type="entry name" value="Znf_RING/FYVE/PHD"/>
</dbReference>
<keyword evidence="8 15" id="KW-0808">Transferase</keyword>
<organism evidence="17 18">
    <name type="scientific">Cylindrotheca closterium</name>
    <dbReference type="NCBI Taxonomy" id="2856"/>
    <lineage>
        <taxon>Eukaryota</taxon>
        <taxon>Sar</taxon>
        <taxon>Stramenopiles</taxon>
        <taxon>Ochrophyta</taxon>
        <taxon>Bacillariophyta</taxon>
        <taxon>Bacillariophyceae</taxon>
        <taxon>Bacillariophycidae</taxon>
        <taxon>Bacillariales</taxon>
        <taxon>Bacillariaceae</taxon>
        <taxon>Cylindrotheca</taxon>
    </lineage>
</organism>
<keyword evidence="10" id="KW-0677">Repeat</keyword>
<dbReference type="PROSITE" id="PS50089">
    <property type="entry name" value="ZF_RING_2"/>
    <property type="match status" value="1"/>
</dbReference>
<reference evidence="17" key="1">
    <citation type="submission" date="2023-08" db="EMBL/GenBank/DDBJ databases">
        <authorList>
            <person name="Audoor S."/>
            <person name="Bilcke G."/>
        </authorList>
    </citation>
    <scope>NUCLEOTIDE SEQUENCE</scope>
</reference>
<accession>A0AAD2CZL9</accession>
<gene>
    <name evidence="17" type="ORF">CYCCA115_LOCUS8784</name>
</gene>
<comment type="pathway">
    <text evidence="3 15">Protein modification; protein ubiquitination.</text>
</comment>
<keyword evidence="13 15" id="KW-0862">Zinc</keyword>
<name>A0AAD2CZL9_9STRA</name>
<dbReference type="PANTHER" id="PTHR12389:SF0">
    <property type="entry name" value="E3 UBIQUITIN-PROTEIN LIGASE LISTERIN"/>
    <property type="match status" value="1"/>
</dbReference>
<proteinExistence type="inferred from homology"/>
<dbReference type="Proteomes" id="UP001295423">
    <property type="component" value="Unassembled WGS sequence"/>
</dbReference>
<evidence type="ECO:0000259" key="16">
    <source>
        <dbReference type="PROSITE" id="PS50089"/>
    </source>
</evidence>
<comment type="similarity">
    <text evidence="4 15">Belongs to the LTN1 family.</text>
</comment>
<evidence type="ECO:0000313" key="17">
    <source>
        <dbReference type="EMBL" id="CAJ1944229.1"/>
    </source>
</evidence>
<dbReference type="SUPFAM" id="SSF48371">
    <property type="entry name" value="ARM repeat"/>
    <property type="match status" value="1"/>
</dbReference>
<keyword evidence="7" id="KW-0963">Cytoplasm</keyword>
<evidence type="ECO:0000256" key="2">
    <source>
        <dbReference type="ARBA" id="ARBA00004514"/>
    </source>
</evidence>
<dbReference type="Pfam" id="PF23009">
    <property type="entry name" value="UBC_like"/>
    <property type="match status" value="1"/>
</dbReference>
<dbReference type="Pfam" id="PF22999">
    <property type="entry name" value="LTN1_E3_ligase_6th"/>
    <property type="match status" value="1"/>
</dbReference>
<dbReference type="EMBL" id="CAKOGP040001224">
    <property type="protein sequence ID" value="CAJ1944229.1"/>
    <property type="molecule type" value="Genomic_DNA"/>
</dbReference>
<dbReference type="InterPro" id="IPR054477">
    <property type="entry name" value="LTN1_E3_ligase_6th"/>
</dbReference>
<dbReference type="GO" id="GO:1990116">
    <property type="term" value="P:ribosome-associated ubiquitin-dependent protein catabolic process"/>
    <property type="evidence" value="ECO:0007669"/>
    <property type="project" value="UniProtKB-UniRule"/>
</dbReference>
<dbReference type="GO" id="GO:0072344">
    <property type="term" value="P:rescue of stalled ribosome"/>
    <property type="evidence" value="ECO:0007669"/>
    <property type="project" value="UniProtKB-UniRule"/>
</dbReference>
<feature type="domain" description="RING-type" evidence="16">
    <location>
        <begin position="1656"/>
        <end position="1703"/>
    </location>
</feature>
<evidence type="ECO:0000313" key="18">
    <source>
        <dbReference type="Proteomes" id="UP001295423"/>
    </source>
</evidence>
<evidence type="ECO:0000256" key="7">
    <source>
        <dbReference type="ARBA" id="ARBA00022490"/>
    </source>
</evidence>
<evidence type="ECO:0000256" key="11">
    <source>
        <dbReference type="ARBA" id="ARBA00022771"/>
    </source>
</evidence>
<evidence type="ECO:0000256" key="6">
    <source>
        <dbReference type="ARBA" id="ARBA00017157"/>
    </source>
</evidence>
<dbReference type="GO" id="GO:1990112">
    <property type="term" value="C:RQC complex"/>
    <property type="evidence" value="ECO:0007669"/>
    <property type="project" value="UniProtKB-UniRule"/>
</dbReference>
<comment type="subunit">
    <text evidence="15">Component of the ribosome quality control complex (RQC).</text>
</comment>
<dbReference type="InterPro" id="IPR054476">
    <property type="entry name" value="Ltn1_N"/>
</dbReference>